<dbReference type="RefSeq" id="WP_073070549.1">
    <property type="nucleotide sequence ID" value="NZ_MPPI01000008.1"/>
</dbReference>
<evidence type="ECO:0000313" key="1">
    <source>
        <dbReference type="EMBL" id="PSB20829.1"/>
    </source>
</evidence>
<gene>
    <name evidence="1" type="ORF">C7B65_05315</name>
</gene>
<reference evidence="1 2" key="2">
    <citation type="submission" date="2018-03" db="EMBL/GenBank/DDBJ databases">
        <title>The ancient ancestry and fast evolution of plastids.</title>
        <authorList>
            <person name="Moore K.R."/>
            <person name="Magnabosco C."/>
            <person name="Momper L."/>
            <person name="Gold D.A."/>
            <person name="Bosak T."/>
            <person name="Fournier G.P."/>
        </authorList>
    </citation>
    <scope>NUCLEOTIDE SEQUENCE [LARGE SCALE GENOMIC DNA]</scope>
    <source>
        <strain evidence="1 2">ULC007</strain>
    </source>
</reference>
<protein>
    <submittedName>
        <fullName evidence="1">DUF2993 domain-containing protein</fullName>
    </submittedName>
</protein>
<dbReference type="Pfam" id="PF11209">
    <property type="entry name" value="LmeA"/>
    <property type="match status" value="1"/>
</dbReference>
<name>A0A2T1DK01_9CYAN</name>
<comment type="caution">
    <text evidence="1">The sequence shown here is derived from an EMBL/GenBank/DDBJ whole genome shotgun (WGS) entry which is preliminary data.</text>
</comment>
<dbReference type="InterPro" id="IPR021373">
    <property type="entry name" value="DUF2993"/>
</dbReference>
<dbReference type="AlphaFoldDB" id="A0A2T1DK01"/>
<dbReference type="STRING" id="1920490.GCA_001895925_03443"/>
<proteinExistence type="predicted"/>
<accession>A0A2T1DK01</accession>
<sequence length="243" mass="26909">MSDLGEQALNKVAEMGISSQLDEVKNLDVEIETDPLKLISGAVDSVSIKAEGLVMQHDLRIEEMEMHTGHVALNPMSVAFGKIELTRPTDAETHVVLTEKDVNRAFNSDFIRDKMQDLKVRVNGELATVDTHHIEFGLPGDGKIFLSTEIMLQATPEKKRVAFTTVPQVGQGGQQVLLEDVQYIEGQDLSPELTEALLSQARELLNLKNFELDGMALRLKKLDVQKGKLVLESEAHVDHFPSS</sequence>
<organism evidence="1 2">
    <name type="scientific">Phormidesmis priestleyi ULC007</name>
    <dbReference type="NCBI Taxonomy" id="1920490"/>
    <lineage>
        <taxon>Bacteria</taxon>
        <taxon>Bacillati</taxon>
        <taxon>Cyanobacteriota</taxon>
        <taxon>Cyanophyceae</taxon>
        <taxon>Leptolyngbyales</taxon>
        <taxon>Leptolyngbyaceae</taxon>
        <taxon>Phormidesmis</taxon>
    </lineage>
</organism>
<reference evidence="1 2" key="1">
    <citation type="submission" date="2018-02" db="EMBL/GenBank/DDBJ databases">
        <authorList>
            <person name="Cohen D.B."/>
            <person name="Kent A.D."/>
        </authorList>
    </citation>
    <scope>NUCLEOTIDE SEQUENCE [LARGE SCALE GENOMIC DNA]</scope>
    <source>
        <strain evidence="1 2">ULC007</strain>
    </source>
</reference>
<keyword evidence="2" id="KW-1185">Reference proteome</keyword>
<evidence type="ECO:0000313" key="2">
    <source>
        <dbReference type="Proteomes" id="UP000238634"/>
    </source>
</evidence>
<dbReference type="OrthoDB" id="420681at2"/>
<dbReference type="Proteomes" id="UP000238634">
    <property type="component" value="Unassembled WGS sequence"/>
</dbReference>
<dbReference type="EMBL" id="PVWG01000004">
    <property type="protein sequence ID" value="PSB20829.1"/>
    <property type="molecule type" value="Genomic_DNA"/>
</dbReference>